<accession>A0ABD2P153</accession>
<evidence type="ECO:0000313" key="2">
    <source>
        <dbReference type="Proteomes" id="UP001516400"/>
    </source>
</evidence>
<organism evidence="1 2">
    <name type="scientific">Cryptolaemus montrouzieri</name>
    <dbReference type="NCBI Taxonomy" id="559131"/>
    <lineage>
        <taxon>Eukaryota</taxon>
        <taxon>Metazoa</taxon>
        <taxon>Ecdysozoa</taxon>
        <taxon>Arthropoda</taxon>
        <taxon>Hexapoda</taxon>
        <taxon>Insecta</taxon>
        <taxon>Pterygota</taxon>
        <taxon>Neoptera</taxon>
        <taxon>Endopterygota</taxon>
        <taxon>Coleoptera</taxon>
        <taxon>Polyphaga</taxon>
        <taxon>Cucujiformia</taxon>
        <taxon>Coccinelloidea</taxon>
        <taxon>Coccinellidae</taxon>
        <taxon>Scymninae</taxon>
        <taxon>Scymnini</taxon>
        <taxon>Cryptolaemus</taxon>
    </lineage>
</organism>
<sequence length="148" mass="17111">MSRIIVLTLKDCDSVCLTEHWLASQSPSFLKIENNNIGDFTVDFIEDSGNRNQLLNLIESFGLHITTKEPSRLTKCIDNVITDISGDISKTVTEQLHFSDHRSQVFVCYKNQPENNHPNWIYRPSVTKTGIITLKKNFKLQLERKFER</sequence>
<proteinExistence type="predicted"/>
<protein>
    <submittedName>
        <fullName evidence="1">Uncharacterized protein</fullName>
    </submittedName>
</protein>
<keyword evidence="2" id="KW-1185">Reference proteome</keyword>
<dbReference type="EMBL" id="JABFTP020000165">
    <property type="protein sequence ID" value="KAL3284366.1"/>
    <property type="molecule type" value="Genomic_DNA"/>
</dbReference>
<gene>
    <name evidence="1" type="ORF">HHI36_018530</name>
</gene>
<dbReference type="AlphaFoldDB" id="A0ABD2P153"/>
<evidence type="ECO:0000313" key="1">
    <source>
        <dbReference type="EMBL" id="KAL3284366.1"/>
    </source>
</evidence>
<reference evidence="1 2" key="1">
    <citation type="journal article" date="2021" name="BMC Biol.">
        <title>Horizontally acquired antibacterial genes associated with adaptive radiation of ladybird beetles.</title>
        <authorList>
            <person name="Li H.S."/>
            <person name="Tang X.F."/>
            <person name="Huang Y.H."/>
            <person name="Xu Z.Y."/>
            <person name="Chen M.L."/>
            <person name="Du X.Y."/>
            <person name="Qiu B.Y."/>
            <person name="Chen P.T."/>
            <person name="Zhang W."/>
            <person name="Slipinski A."/>
            <person name="Escalona H.E."/>
            <person name="Waterhouse R.M."/>
            <person name="Zwick A."/>
            <person name="Pang H."/>
        </authorList>
    </citation>
    <scope>NUCLEOTIDE SEQUENCE [LARGE SCALE GENOMIC DNA]</scope>
    <source>
        <strain evidence="1">SYSU2018</strain>
    </source>
</reference>
<dbReference type="Proteomes" id="UP001516400">
    <property type="component" value="Unassembled WGS sequence"/>
</dbReference>
<name>A0ABD2P153_9CUCU</name>
<comment type="caution">
    <text evidence="1">The sequence shown here is derived from an EMBL/GenBank/DDBJ whole genome shotgun (WGS) entry which is preliminary data.</text>
</comment>